<dbReference type="AlphaFoldDB" id="A0A433DEQ8"/>
<organism evidence="1 2">
    <name type="scientific">Jimgerdemannia flammicorona</name>
    <dbReference type="NCBI Taxonomy" id="994334"/>
    <lineage>
        <taxon>Eukaryota</taxon>
        <taxon>Fungi</taxon>
        <taxon>Fungi incertae sedis</taxon>
        <taxon>Mucoromycota</taxon>
        <taxon>Mucoromycotina</taxon>
        <taxon>Endogonomycetes</taxon>
        <taxon>Endogonales</taxon>
        <taxon>Endogonaceae</taxon>
        <taxon>Jimgerdemannia</taxon>
    </lineage>
</organism>
<reference evidence="1 2" key="1">
    <citation type="journal article" date="2018" name="New Phytol.">
        <title>Phylogenomics of Endogonaceae and evolution of mycorrhizas within Mucoromycota.</title>
        <authorList>
            <person name="Chang Y."/>
            <person name="Desiro A."/>
            <person name="Na H."/>
            <person name="Sandor L."/>
            <person name="Lipzen A."/>
            <person name="Clum A."/>
            <person name="Barry K."/>
            <person name="Grigoriev I.V."/>
            <person name="Martin F.M."/>
            <person name="Stajich J.E."/>
            <person name="Smith M.E."/>
            <person name="Bonito G."/>
            <person name="Spatafora J.W."/>
        </authorList>
    </citation>
    <scope>NUCLEOTIDE SEQUENCE [LARGE SCALE GENOMIC DNA]</scope>
    <source>
        <strain evidence="1 2">GMNB39</strain>
    </source>
</reference>
<evidence type="ECO:0000313" key="1">
    <source>
        <dbReference type="EMBL" id="RUP49317.1"/>
    </source>
</evidence>
<evidence type="ECO:0000313" key="2">
    <source>
        <dbReference type="Proteomes" id="UP000268093"/>
    </source>
</evidence>
<dbReference type="EMBL" id="RBNI01002407">
    <property type="protein sequence ID" value="RUP49317.1"/>
    <property type="molecule type" value="Genomic_DNA"/>
</dbReference>
<keyword evidence="2" id="KW-1185">Reference proteome</keyword>
<accession>A0A433DEQ8</accession>
<name>A0A433DEQ8_9FUNG</name>
<protein>
    <submittedName>
        <fullName evidence="1">Uncharacterized protein</fullName>
    </submittedName>
</protein>
<sequence length="158" mass="17103">MTLVSVGAVSDDGAWSDGTSLCRIPGDCSKEDDTICGLREIHKGFLGNTEVQSMSPSFHFGDRGILSKTPAASADTSAAAVLINCWDIVFAYASAAYASSQLPPNANQNNQRRENRGRLFGSAIADLECTFDEVENTHPARRRRDLFCGRGEDPRLFA</sequence>
<dbReference type="Proteomes" id="UP000268093">
    <property type="component" value="Unassembled WGS sequence"/>
</dbReference>
<gene>
    <name evidence="1" type="ORF">BC936DRAFT_142806</name>
</gene>
<proteinExistence type="predicted"/>
<comment type="caution">
    <text evidence="1">The sequence shown here is derived from an EMBL/GenBank/DDBJ whole genome shotgun (WGS) entry which is preliminary data.</text>
</comment>